<dbReference type="AlphaFoldDB" id="A0A8E5HYJ0"/>
<evidence type="ECO:0000313" key="3">
    <source>
        <dbReference type="Proteomes" id="UP000027002"/>
    </source>
</evidence>
<feature type="compositionally biased region" description="Polar residues" evidence="1">
    <location>
        <begin position="204"/>
        <end position="221"/>
    </location>
</feature>
<gene>
    <name evidence="2" type="ORF">UV8b_08205</name>
</gene>
<reference evidence="2" key="1">
    <citation type="submission" date="2020-03" db="EMBL/GenBank/DDBJ databases">
        <title>A mixture of massive structural variations and highly conserved coding sequences in Ustilaginoidea virens genome.</title>
        <authorList>
            <person name="Zhang K."/>
            <person name="Zhao Z."/>
            <person name="Zhang Z."/>
            <person name="Li Y."/>
            <person name="Hsiang T."/>
            <person name="Sun W."/>
        </authorList>
    </citation>
    <scope>NUCLEOTIDE SEQUENCE</scope>
    <source>
        <strain evidence="2">UV-8b</strain>
    </source>
</reference>
<feature type="region of interest" description="Disordered" evidence="1">
    <location>
        <begin position="160"/>
        <end position="260"/>
    </location>
</feature>
<dbReference type="KEGG" id="uvi:66068982"/>
<evidence type="ECO:0000256" key="1">
    <source>
        <dbReference type="SAM" id="MobiDB-lite"/>
    </source>
</evidence>
<sequence>MTPQAVFPIKEAPLLRTARRALIGLRVGRAAEMGSAKSTTHLHISCKAHFVQHACLHAMQAPEDGTYCTSPSMARPLGEGERGRARYHSSWALGGQLSFPTRGTTTYYSSEENFGLWVKRLSSTSTSAAVVSCLARAGAPDAVNQGPDALKLKAERATGPLSGGVLPLLGEGESGESGELGELGELGGEATLTRRGVVKDNEGANATSNHRQSSRPPSSVTHHPWAVICRRVRPPPVTRHPSPVTRPSVTSTRPSPLLGV</sequence>
<dbReference type="GeneID" id="66068982"/>
<keyword evidence="3" id="KW-1185">Reference proteome</keyword>
<dbReference type="RefSeq" id="XP_043001637.1">
    <property type="nucleotide sequence ID" value="XM_043145702.1"/>
</dbReference>
<accession>A0A8E5HYJ0</accession>
<dbReference type="Proteomes" id="UP000027002">
    <property type="component" value="Chromosome 7"/>
</dbReference>
<name>A0A8E5HYJ0_USTVR</name>
<feature type="compositionally biased region" description="Low complexity" evidence="1">
    <location>
        <begin position="160"/>
        <end position="171"/>
    </location>
</feature>
<evidence type="ECO:0000313" key="2">
    <source>
        <dbReference type="EMBL" id="QUC23964.1"/>
    </source>
</evidence>
<protein>
    <submittedName>
        <fullName evidence="2">Uncharacterized protein</fullName>
    </submittedName>
</protein>
<proteinExistence type="predicted"/>
<dbReference type="EMBL" id="CP072759">
    <property type="protein sequence ID" value="QUC23964.1"/>
    <property type="molecule type" value="Genomic_DNA"/>
</dbReference>
<organism evidence="2 3">
    <name type="scientific">Ustilaginoidea virens</name>
    <name type="common">Rice false smut fungus</name>
    <name type="synonym">Villosiclava virens</name>
    <dbReference type="NCBI Taxonomy" id="1159556"/>
    <lineage>
        <taxon>Eukaryota</taxon>
        <taxon>Fungi</taxon>
        <taxon>Dikarya</taxon>
        <taxon>Ascomycota</taxon>
        <taxon>Pezizomycotina</taxon>
        <taxon>Sordariomycetes</taxon>
        <taxon>Hypocreomycetidae</taxon>
        <taxon>Hypocreales</taxon>
        <taxon>Clavicipitaceae</taxon>
        <taxon>Ustilaginoidea</taxon>
    </lineage>
</organism>